<dbReference type="PANTHER" id="PTHR16435">
    <property type="entry name" value="SPERMATOGENESIS-ASSOCIATED PROTEIN 6 SPATA6"/>
    <property type="match status" value="1"/>
</dbReference>
<dbReference type="AlphaFoldDB" id="A0A452RZ83"/>
<dbReference type="OMA" id="FEVWIAM"/>
<feature type="region of interest" description="Disordered" evidence="1">
    <location>
        <begin position="24"/>
        <end position="51"/>
    </location>
</feature>
<keyword evidence="3" id="KW-1185">Reference proteome</keyword>
<dbReference type="GO" id="GO:0032027">
    <property type="term" value="F:myosin light chain binding"/>
    <property type="evidence" value="ECO:0007669"/>
    <property type="project" value="InterPro"/>
</dbReference>
<dbReference type="GeneTree" id="ENSGT00530000063821"/>
<dbReference type="InterPro" id="IPR042769">
    <property type="entry name" value="SPATA6_fam"/>
</dbReference>
<dbReference type="GO" id="GO:0044458">
    <property type="term" value="P:motile cilium assembly"/>
    <property type="evidence" value="ECO:0007669"/>
    <property type="project" value="TreeGrafter"/>
</dbReference>
<dbReference type="Proteomes" id="UP000291022">
    <property type="component" value="Unassembled WGS sequence"/>
</dbReference>
<organism evidence="2 3">
    <name type="scientific">Ursus americanus</name>
    <name type="common">American black bear</name>
    <name type="synonym">Euarctos americanus</name>
    <dbReference type="NCBI Taxonomy" id="9643"/>
    <lineage>
        <taxon>Eukaryota</taxon>
        <taxon>Metazoa</taxon>
        <taxon>Chordata</taxon>
        <taxon>Craniata</taxon>
        <taxon>Vertebrata</taxon>
        <taxon>Euteleostomi</taxon>
        <taxon>Mammalia</taxon>
        <taxon>Eutheria</taxon>
        <taxon>Laurasiatheria</taxon>
        <taxon>Carnivora</taxon>
        <taxon>Caniformia</taxon>
        <taxon>Ursidae</taxon>
        <taxon>Ursus</taxon>
    </lineage>
</organism>
<name>A0A452RZ83_URSAM</name>
<dbReference type="Ensembl" id="ENSUAMT00000027764.1">
    <property type="protein sequence ID" value="ENSUAMP00000024867.1"/>
    <property type="gene ID" value="ENSUAMG00000019397.1"/>
</dbReference>
<reference evidence="2" key="2">
    <citation type="submission" date="2025-08" db="UniProtKB">
        <authorList>
            <consortium name="Ensembl"/>
        </authorList>
    </citation>
    <scope>IDENTIFICATION</scope>
</reference>
<dbReference type="GO" id="GO:0120212">
    <property type="term" value="C:sperm head-tail coupling apparatus"/>
    <property type="evidence" value="ECO:0007669"/>
    <property type="project" value="InterPro"/>
</dbReference>
<sequence>MNYGICTEKYILSDKFIYHTAPVEKSHGRLQSRTSRSQKKKSKSPERNKYCINAKNYEQPTISSKSHSPSPYTKRRMCELSEDTRRRLAHLNLGPYEFKKETDKPPFVIRHVDPPSPRADALFGSSGRDCERDGWSRMHNGKFEVVSLHSFSCLGYSQAFHLASVNTNRFFAVLLDNKAQCYFLQLVGYPYNNG</sequence>
<evidence type="ECO:0000313" key="2">
    <source>
        <dbReference type="Ensembl" id="ENSUAMP00000024867.1"/>
    </source>
</evidence>
<reference evidence="3" key="1">
    <citation type="submission" date="2016-06" db="EMBL/GenBank/DDBJ databases">
        <title>De novo assembly and RNA-Seq shows season-dependent expression and editing in black bear kidneys.</title>
        <authorList>
            <person name="Korstanje R."/>
            <person name="Srivastava A."/>
            <person name="Sarsani V.K."/>
            <person name="Sheehan S.M."/>
            <person name="Seger R.L."/>
            <person name="Barter M.E."/>
            <person name="Lindqvist C."/>
            <person name="Brody L.C."/>
            <person name="Mullikin J.C."/>
        </authorList>
    </citation>
    <scope>NUCLEOTIDE SEQUENCE [LARGE SCALE GENOMIC DNA]</scope>
</reference>
<dbReference type="GO" id="GO:0007283">
    <property type="term" value="P:spermatogenesis"/>
    <property type="evidence" value="ECO:0007669"/>
    <property type="project" value="InterPro"/>
</dbReference>
<evidence type="ECO:0008006" key="4">
    <source>
        <dbReference type="Google" id="ProtNLM"/>
    </source>
</evidence>
<dbReference type="STRING" id="9643.ENSUAMP00000024867"/>
<accession>A0A452RZ83</accession>
<dbReference type="PANTHER" id="PTHR16435:SF3">
    <property type="entry name" value="SPERMATOGENESIS-ASSOCIATED PROTEIN 6"/>
    <property type="match status" value="1"/>
</dbReference>
<proteinExistence type="predicted"/>
<reference evidence="2" key="3">
    <citation type="submission" date="2025-09" db="UniProtKB">
        <authorList>
            <consortium name="Ensembl"/>
        </authorList>
    </citation>
    <scope>IDENTIFICATION</scope>
</reference>
<protein>
    <recommendedName>
        <fullName evidence="4">Spermatogenesis associated 6</fullName>
    </recommendedName>
</protein>
<evidence type="ECO:0000313" key="3">
    <source>
        <dbReference type="Proteomes" id="UP000291022"/>
    </source>
</evidence>
<evidence type="ECO:0000256" key="1">
    <source>
        <dbReference type="SAM" id="MobiDB-lite"/>
    </source>
</evidence>